<evidence type="ECO:0000313" key="2">
    <source>
        <dbReference type="Proteomes" id="UP001077662"/>
    </source>
</evidence>
<protein>
    <submittedName>
        <fullName evidence="1">Uncharacterized protein</fullName>
    </submittedName>
</protein>
<accession>A0AAP3DCB1</accession>
<dbReference type="RefSeq" id="WP_162932847.1">
    <property type="nucleotide sequence ID" value="NZ_CP032410.1"/>
</dbReference>
<organism evidence="1 2">
    <name type="scientific">Brevibacillus laterosporus</name>
    <name type="common">Bacillus laterosporus</name>
    <dbReference type="NCBI Taxonomy" id="1465"/>
    <lineage>
        <taxon>Bacteria</taxon>
        <taxon>Bacillati</taxon>
        <taxon>Bacillota</taxon>
        <taxon>Bacilli</taxon>
        <taxon>Bacillales</taxon>
        <taxon>Paenibacillaceae</taxon>
        <taxon>Brevibacillus</taxon>
    </lineage>
</organism>
<reference evidence="1" key="1">
    <citation type="submission" date="2022-09" db="EMBL/GenBank/DDBJ databases">
        <title>Genome analysis and characterization of larvicidal activity of Brevibacillus strains.</title>
        <authorList>
            <person name="Patrusheva E.V."/>
            <person name="Izotova A.O."/>
            <person name="Toshchakov S.V."/>
            <person name="Sineoky S.P."/>
        </authorList>
    </citation>
    <scope>NUCLEOTIDE SEQUENCE</scope>
    <source>
        <strain evidence="1">VKPM_B-13247</strain>
    </source>
</reference>
<dbReference type="EMBL" id="JAPTNE010000003">
    <property type="protein sequence ID" value="MCZ0805759.1"/>
    <property type="molecule type" value="Genomic_DNA"/>
</dbReference>
<sequence>MCKDYKRVYSGGDKKFDGKGHFLRYILYAESDLYPQALGEKEVGLTGFRIDFP</sequence>
<gene>
    <name evidence="1" type="ORF">O0554_02325</name>
</gene>
<proteinExistence type="predicted"/>
<dbReference type="AlphaFoldDB" id="A0AAP3DCB1"/>
<comment type="caution">
    <text evidence="1">The sequence shown here is derived from an EMBL/GenBank/DDBJ whole genome shotgun (WGS) entry which is preliminary data.</text>
</comment>
<dbReference type="Proteomes" id="UP001077662">
    <property type="component" value="Unassembled WGS sequence"/>
</dbReference>
<evidence type="ECO:0000313" key="1">
    <source>
        <dbReference type="EMBL" id="MCZ0805759.1"/>
    </source>
</evidence>
<name>A0AAP3DCB1_BRELA</name>